<evidence type="ECO:0000313" key="1">
    <source>
        <dbReference type="EMBL" id="EUC27281.1"/>
    </source>
</evidence>
<dbReference type="KEGG" id="bze:COCCADRAFT_112129"/>
<accession>W6Y874</accession>
<dbReference type="AlphaFoldDB" id="W6Y874"/>
<dbReference type="HOGENOM" id="CLU_2830841_0_0_1"/>
<evidence type="ECO:0000313" key="2">
    <source>
        <dbReference type="Proteomes" id="UP000053841"/>
    </source>
</evidence>
<organism evidence="1 2">
    <name type="scientific">Cochliobolus carbonum (strain 26-R-13)</name>
    <name type="common">Maize leaf spot fungus</name>
    <name type="synonym">Bipolaris zeicola</name>
    <dbReference type="NCBI Taxonomy" id="930089"/>
    <lineage>
        <taxon>Eukaryota</taxon>
        <taxon>Fungi</taxon>
        <taxon>Dikarya</taxon>
        <taxon>Ascomycota</taxon>
        <taxon>Pezizomycotina</taxon>
        <taxon>Dothideomycetes</taxon>
        <taxon>Pleosporomycetidae</taxon>
        <taxon>Pleosporales</taxon>
        <taxon>Pleosporineae</taxon>
        <taxon>Pleosporaceae</taxon>
        <taxon>Bipolaris</taxon>
    </lineage>
</organism>
<dbReference type="GeneID" id="19144404"/>
<reference evidence="1 2" key="1">
    <citation type="journal article" date="2013" name="PLoS Genet.">
        <title>Comparative genome structure, secondary metabolite, and effector coding capacity across Cochliobolus pathogens.</title>
        <authorList>
            <person name="Condon B.J."/>
            <person name="Leng Y."/>
            <person name="Wu D."/>
            <person name="Bushley K.E."/>
            <person name="Ohm R.A."/>
            <person name="Otillar R."/>
            <person name="Martin J."/>
            <person name="Schackwitz W."/>
            <person name="Grimwood J."/>
            <person name="MohdZainudin N."/>
            <person name="Xue C."/>
            <person name="Wang R."/>
            <person name="Manning V.A."/>
            <person name="Dhillon B."/>
            <person name="Tu Z.J."/>
            <person name="Steffenson B.J."/>
            <person name="Salamov A."/>
            <person name="Sun H."/>
            <person name="Lowry S."/>
            <person name="LaButti K."/>
            <person name="Han J."/>
            <person name="Copeland A."/>
            <person name="Lindquist E."/>
            <person name="Barry K."/>
            <person name="Schmutz J."/>
            <person name="Baker S.E."/>
            <person name="Ciuffetti L.M."/>
            <person name="Grigoriev I.V."/>
            <person name="Zhong S."/>
            <person name="Turgeon B.G."/>
        </authorList>
    </citation>
    <scope>NUCLEOTIDE SEQUENCE [LARGE SCALE GENOMIC DNA]</scope>
    <source>
        <strain evidence="1 2">26-R-13</strain>
    </source>
</reference>
<dbReference type="EMBL" id="KI964962">
    <property type="protein sequence ID" value="EUC27281.1"/>
    <property type="molecule type" value="Genomic_DNA"/>
</dbReference>
<name>W6Y874_COCC2</name>
<dbReference type="Proteomes" id="UP000053841">
    <property type="component" value="Unassembled WGS sequence"/>
</dbReference>
<dbReference type="RefSeq" id="XP_007718414.1">
    <property type="nucleotide sequence ID" value="XM_007720224.1"/>
</dbReference>
<proteinExistence type="predicted"/>
<sequence length="66" mass="7552">MFYFCDACLVCRAYPIRVGTNPYPLSLMEDNRNLSVTYMEVSSARKRAVNFDPKARLRGFILQANG</sequence>
<keyword evidence="2" id="KW-1185">Reference proteome</keyword>
<protein>
    <submittedName>
        <fullName evidence="1">Uncharacterized protein</fullName>
    </submittedName>
</protein>
<gene>
    <name evidence="1" type="ORF">COCCADRAFT_112129</name>
</gene>